<dbReference type="HOGENOM" id="CLU_3221699_0_0_6"/>
<dbReference type="PATRIC" id="fig|1197719.3.peg.1579"/>
<dbReference type="Proteomes" id="UP000015042">
    <property type="component" value="Chromosome"/>
</dbReference>
<accession>S5N844</accession>
<proteinExistence type="predicted"/>
<dbReference type="AlphaFoldDB" id="S5N844"/>
<dbReference type="EMBL" id="CP006608">
    <property type="protein sequence ID" value="AGR58770.1"/>
    <property type="molecule type" value="Genomic_DNA"/>
</dbReference>
<gene>
    <name evidence="1" type="ORF">A464_1584</name>
</gene>
<organism evidence="1 2">
    <name type="scientific">Salmonella bongori N268-08</name>
    <dbReference type="NCBI Taxonomy" id="1197719"/>
    <lineage>
        <taxon>Bacteria</taxon>
        <taxon>Pseudomonadati</taxon>
        <taxon>Pseudomonadota</taxon>
        <taxon>Gammaproteobacteria</taxon>
        <taxon>Enterobacterales</taxon>
        <taxon>Enterobacteriaceae</taxon>
        <taxon>Salmonella</taxon>
    </lineage>
</organism>
<dbReference type="KEGG" id="sbz:A464_1584"/>
<evidence type="ECO:0000313" key="2">
    <source>
        <dbReference type="Proteomes" id="UP000015042"/>
    </source>
</evidence>
<evidence type="ECO:0000313" key="1">
    <source>
        <dbReference type="EMBL" id="AGR58770.1"/>
    </source>
</evidence>
<name>S5N844_SALBN</name>
<protein>
    <submittedName>
        <fullName evidence="1">Uncharacterized protein</fullName>
    </submittedName>
</protein>
<reference evidence="1 2" key="1">
    <citation type="submission" date="2013-07" db="EMBL/GenBank/DDBJ databases">
        <title>Genome sequence of Salmonella bongori N268-08 - a rare clinical isolate.</title>
        <authorList>
            <person name="Marti R."/>
            <person name="Hagens S."/>
            <person name="Loessner M.J."/>
            <person name="Klumpp J."/>
        </authorList>
    </citation>
    <scope>NUCLEOTIDE SEQUENCE [LARGE SCALE GENOMIC DNA]</scope>
    <source>
        <strain evidence="1 2">N268-08</strain>
    </source>
</reference>
<sequence length="44" mass="4834">MPDKFASPVIILVYRAADVSSSSPVYFFRAFGPLRLFTAVLPDA</sequence>